<dbReference type="InParanoid" id="D8SDV0"/>
<dbReference type="GO" id="GO:0003723">
    <property type="term" value="F:RNA binding"/>
    <property type="evidence" value="ECO:0007669"/>
    <property type="project" value="InterPro"/>
</dbReference>
<dbReference type="InterPro" id="IPR046960">
    <property type="entry name" value="PPR_At4g14850-like_plant"/>
</dbReference>
<dbReference type="KEGG" id="smo:SELMODRAFT_114611"/>
<evidence type="ECO:0000256" key="2">
    <source>
        <dbReference type="PROSITE-ProRule" id="PRU00708"/>
    </source>
</evidence>
<protein>
    <recommendedName>
        <fullName evidence="5">Pentacotripeptide-repeat region of PRORP domain-containing protein</fullName>
    </recommendedName>
</protein>
<name>D8SDV0_SELML</name>
<dbReference type="FunFam" id="1.25.40.10:FF:000031">
    <property type="entry name" value="Pentatricopeptide repeat-containing protein mitochondrial"/>
    <property type="match status" value="1"/>
</dbReference>
<dbReference type="Gene3D" id="1.25.40.10">
    <property type="entry name" value="Tetratricopeptide repeat domain"/>
    <property type="match status" value="3"/>
</dbReference>
<dbReference type="Pfam" id="PF01535">
    <property type="entry name" value="PPR"/>
    <property type="match status" value="2"/>
</dbReference>
<keyword evidence="4" id="KW-1185">Reference proteome</keyword>
<dbReference type="EMBL" id="GL377614">
    <property type="protein sequence ID" value="EFJ17312.1"/>
    <property type="molecule type" value="Genomic_DNA"/>
</dbReference>
<feature type="repeat" description="PPR" evidence="2">
    <location>
        <begin position="95"/>
        <end position="129"/>
    </location>
</feature>
<gene>
    <name evidence="3" type="ORF">SELMODRAFT_114611</name>
</gene>
<sequence length="321" mass="35206">MYRKCDGTSSLAATCTVFDQMPKKDVGSWSCIIAAYVQSRHCREVIQQMDGMIQARIQPNPVTFVVAITACSSREFLDRGRKINAAMINLGLHGDIMIQNALLSMYAKGGSAEEAFSVFQRMEDRNRVSWNSMIAAFATSAQSCAAMGLFHGMNLEGIKPDDVSFLGVVNACSSTKGSASTPSTANQEILVGSTTNVTLGNTLVSMYVRCSSMGDAAAAFHCMRAHDTVTWSSLMAGYTHYGHAEYAILLYRDMHLEGIQPDSVTYISILNSCSNAGLLAQVRHFFMSMVEDHCLVVWPDHWKCMVDVLGRAGFVRGQRTW</sequence>
<organism evidence="4">
    <name type="scientific">Selaginella moellendorffii</name>
    <name type="common">Spikemoss</name>
    <dbReference type="NCBI Taxonomy" id="88036"/>
    <lineage>
        <taxon>Eukaryota</taxon>
        <taxon>Viridiplantae</taxon>
        <taxon>Streptophyta</taxon>
        <taxon>Embryophyta</taxon>
        <taxon>Tracheophyta</taxon>
        <taxon>Lycopodiopsida</taxon>
        <taxon>Selaginellales</taxon>
        <taxon>Selaginellaceae</taxon>
        <taxon>Selaginella</taxon>
    </lineage>
</organism>
<dbReference type="PROSITE" id="PS51375">
    <property type="entry name" value="PPR"/>
    <property type="match status" value="3"/>
</dbReference>
<dbReference type="Proteomes" id="UP000001514">
    <property type="component" value="Unassembled WGS sequence"/>
</dbReference>
<reference evidence="3" key="1">
    <citation type="journal article" date="2011" name="Science">
        <title>The Selaginella genome identifies genetic changes associated with the evolution of vascular plants.</title>
        <authorList>
            <person name="Banks J.A."/>
            <person name="Nishiyama T."/>
            <person name="Hasebe M."/>
            <person name="Bowman J.L."/>
            <person name="Gribskov M."/>
            <person name="dePamphilis C."/>
            <person name="Albert V.A."/>
            <person name="Aono N."/>
            <person name="Aoyama T."/>
            <person name="Ambrose B.A."/>
            <person name="Ashton N.W."/>
            <person name="Axtell M.J."/>
            <person name="Barker E."/>
            <person name="Barker M.S."/>
            <person name="Bennetzen J.L."/>
            <person name="Bonawitz N.D."/>
            <person name="Chapple C."/>
            <person name="Cheng C."/>
            <person name="Correa L.G."/>
            <person name="Dacre M."/>
            <person name="DeBarry J."/>
            <person name="Dreyer I."/>
            <person name="Elias M."/>
            <person name="Engstrom E.M."/>
            <person name="Estelle M."/>
            <person name="Feng L."/>
            <person name="Finet C."/>
            <person name="Floyd S.K."/>
            <person name="Frommer W.B."/>
            <person name="Fujita T."/>
            <person name="Gramzow L."/>
            <person name="Gutensohn M."/>
            <person name="Harholt J."/>
            <person name="Hattori M."/>
            <person name="Heyl A."/>
            <person name="Hirai T."/>
            <person name="Hiwatashi Y."/>
            <person name="Ishikawa M."/>
            <person name="Iwata M."/>
            <person name="Karol K.G."/>
            <person name="Koehler B."/>
            <person name="Kolukisaoglu U."/>
            <person name="Kubo M."/>
            <person name="Kurata T."/>
            <person name="Lalonde S."/>
            <person name="Li K."/>
            <person name="Li Y."/>
            <person name="Litt A."/>
            <person name="Lyons E."/>
            <person name="Manning G."/>
            <person name="Maruyama T."/>
            <person name="Michael T.P."/>
            <person name="Mikami K."/>
            <person name="Miyazaki S."/>
            <person name="Morinaga S."/>
            <person name="Murata T."/>
            <person name="Mueller-Roeber B."/>
            <person name="Nelson D.R."/>
            <person name="Obara M."/>
            <person name="Oguri Y."/>
            <person name="Olmstead R.G."/>
            <person name="Onodera N."/>
            <person name="Petersen B.L."/>
            <person name="Pils B."/>
            <person name="Prigge M."/>
            <person name="Rensing S.A."/>
            <person name="Riano-Pachon D.M."/>
            <person name="Roberts A.W."/>
            <person name="Sato Y."/>
            <person name="Scheller H.V."/>
            <person name="Schulz B."/>
            <person name="Schulz C."/>
            <person name="Shakirov E.V."/>
            <person name="Shibagaki N."/>
            <person name="Shinohara N."/>
            <person name="Shippen D.E."/>
            <person name="Soerensen I."/>
            <person name="Sotooka R."/>
            <person name="Sugimoto N."/>
            <person name="Sugita M."/>
            <person name="Sumikawa N."/>
            <person name="Tanurdzic M."/>
            <person name="Theissen G."/>
            <person name="Ulvskov P."/>
            <person name="Wakazuki S."/>
            <person name="Weng J.K."/>
            <person name="Willats W.W."/>
            <person name="Wipf D."/>
            <person name="Wolf P.G."/>
            <person name="Yang L."/>
            <person name="Zimmer A.D."/>
            <person name="Zhu Q."/>
            <person name="Mitros T."/>
            <person name="Hellsten U."/>
            <person name="Loque D."/>
            <person name="Otillar R."/>
            <person name="Salamov A."/>
            <person name="Schmutz J."/>
            <person name="Shapiro H."/>
            <person name="Lindquist E."/>
            <person name="Lucas S."/>
            <person name="Rokhsar D."/>
            <person name="Grigoriev I.V."/>
        </authorList>
    </citation>
    <scope>NUCLEOTIDE SEQUENCE [LARGE SCALE GENOMIC DNA]</scope>
</reference>
<dbReference type="NCBIfam" id="TIGR00756">
    <property type="entry name" value="PPR"/>
    <property type="match status" value="2"/>
</dbReference>
<evidence type="ECO:0000256" key="1">
    <source>
        <dbReference type="ARBA" id="ARBA00022737"/>
    </source>
</evidence>
<dbReference type="InterPro" id="IPR002885">
    <property type="entry name" value="PPR_rpt"/>
</dbReference>
<dbReference type="GO" id="GO:0009451">
    <property type="term" value="P:RNA modification"/>
    <property type="evidence" value="ECO:0007669"/>
    <property type="project" value="InterPro"/>
</dbReference>
<evidence type="ECO:0000313" key="3">
    <source>
        <dbReference type="EMBL" id="EFJ17312.1"/>
    </source>
</evidence>
<dbReference type="PANTHER" id="PTHR47926:SF533">
    <property type="entry name" value="DYW DOMAIN-CONTAINING PROTEIN"/>
    <property type="match status" value="1"/>
</dbReference>
<dbReference type="Gramene" id="EFJ17312">
    <property type="protein sequence ID" value="EFJ17312"/>
    <property type="gene ID" value="SELMODRAFT_114611"/>
</dbReference>
<dbReference type="InterPro" id="IPR011990">
    <property type="entry name" value="TPR-like_helical_dom_sf"/>
</dbReference>
<keyword evidence="1" id="KW-0677">Repeat</keyword>
<dbReference type="HOGENOM" id="CLU_002706_0_3_1"/>
<accession>D8SDV0</accession>
<proteinExistence type="predicted"/>
<evidence type="ECO:0008006" key="5">
    <source>
        <dbReference type="Google" id="ProtNLM"/>
    </source>
</evidence>
<feature type="repeat" description="PPR" evidence="2">
    <location>
        <begin position="262"/>
        <end position="296"/>
    </location>
</feature>
<dbReference type="AlphaFoldDB" id="D8SDV0"/>
<feature type="repeat" description="PPR" evidence="2">
    <location>
        <begin position="227"/>
        <end position="261"/>
    </location>
</feature>
<dbReference type="PANTHER" id="PTHR47926">
    <property type="entry name" value="PENTATRICOPEPTIDE REPEAT-CONTAINING PROTEIN"/>
    <property type="match status" value="1"/>
</dbReference>
<dbReference type="Pfam" id="PF13041">
    <property type="entry name" value="PPR_2"/>
    <property type="match status" value="1"/>
</dbReference>
<dbReference type="eggNOG" id="KOG4197">
    <property type="taxonomic scope" value="Eukaryota"/>
</dbReference>
<evidence type="ECO:0000313" key="4">
    <source>
        <dbReference type="Proteomes" id="UP000001514"/>
    </source>
</evidence>